<evidence type="ECO:0000313" key="3">
    <source>
        <dbReference type="Proteomes" id="UP000295388"/>
    </source>
</evidence>
<gene>
    <name evidence="2" type="ORF">EV643_10753</name>
</gene>
<dbReference type="PANTHER" id="PTHR43798">
    <property type="entry name" value="MONOACYLGLYCEROL LIPASE"/>
    <property type="match status" value="1"/>
</dbReference>
<dbReference type="GO" id="GO:0003824">
    <property type="term" value="F:catalytic activity"/>
    <property type="evidence" value="ECO:0007669"/>
    <property type="project" value="UniProtKB-ARBA"/>
</dbReference>
<dbReference type="InterPro" id="IPR022742">
    <property type="entry name" value="Hydrolase_4"/>
</dbReference>
<dbReference type="RefSeq" id="WP_133800858.1">
    <property type="nucleotide sequence ID" value="NZ_SNWQ01000007.1"/>
</dbReference>
<dbReference type="Pfam" id="PF12146">
    <property type="entry name" value="Hydrolase_4"/>
    <property type="match status" value="1"/>
</dbReference>
<protein>
    <submittedName>
        <fullName evidence="2">3-oxoadipate enol-lactonase</fullName>
    </submittedName>
</protein>
<evidence type="ECO:0000313" key="2">
    <source>
        <dbReference type="EMBL" id="TDO48424.1"/>
    </source>
</evidence>
<proteinExistence type="predicted"/>
<sequence length="255" mass="26900">MLELTFTRLAGGDNSRRLLVVGPSLGTSVEALWGECARLLAPEWEVVGWDLPGHGRSGPALSPFTIDDLADAVRGFSADLARDRPTAYAGVSVGGAVGFQLTLDPGPFAATVAIASAPKIGQTSDWLERAELVRRAGTPVLVAGSVLRWFAPGFTDRAPRTVDTLLRSLSDTDKFSYAWVCEALAYFDLRDQLVRGRVPVAVMAGGHDQVVTPELARTATGTAHVLQSCAHLPPAEDPAATAELLTTLLSAKAAL</sequence>
<keyword evidence="3" id="KW-1185">Reference proteome</keyword>
<organism evidence="2 3">
    <name type="scientific">Kribbella caucasensis</name>
    <dbReference type="NCBI Taxonomy" id="2512215"/>
    <lineage>
        <taxon>Bacteria</taxon>
        <taxon>Bacillati</taxon>
        <taxon>Actinomycetota</taxon>
        <taxon>Actinomycetes</taxon>
        <taxon>Propionibacteriales</taxon>
        <taxon>Kribbellaceae</taxon>
        <taxon>Kribbella</taxon>
    </lineage>
</organism>
<dbReference type="Gene3D" id="3.40.50.1820">
    <property type="entry name" value="alpha/beta hydrolase"/>
    <property type="match status" value="1"/>
</dbReference>
<dbReference type="AlphaFoldDB" id="A0A4R6KH34"/>
<dbReference type="EMBL" id="SNWQ01000007">
    <property type="protein sequence ID" value="TDO48424.1"/>
    <property type="molecule type" value="Genomic_DNA"/>
</dbReference>
<dbReference type="OrthoDB" id="9802489at2"/>
<dbReference type="Proteomes" id="UP000295388">
    <property type="component" value="Unassembled WGS sequence"/>
</dbReference>
<accession>A0A4R6KH34</accession>
<feature type="domain" description="Serine aminopeptidase S33" evidence="1">
    <location>
        <begin position="35"/>
        <end position="223"/>
    </location>
</feature>
<comment type="caution">
    <text evidence="2">The sequence shown here is derived from an EMBL/GenBank/DDBJ whole genome shotgun (WGS) entry which is preliminary data.</text>
</comment>
<dbReference type="SUPFAM" id="SSF53474">
    <property type="entry name" value="alpha/beta-Hydrolases"/>
    <property type="match status" value="1"/>
</dbReference>
<dbReference type="InterPro" id="IPR050266">
    <property type="entry name" value="AB_hydrolase_sf"/>
</dbReference>
<dbReference type="InterPro" id="IPR029058">
    <property type="entry name" value="AB_hydrolase_fold"/>
</dbReference>
<evidence type="ECO:0000259" key="1">
    <source>
        <dbReference type="Pfam" id="PF12146"/>
    </source>
</evidence>
<reference evidence="2 3" key="1">
    <citation type="submission" date="2019-03" db="EMBL/GenBank/DDBJ databases">
        <title>Genomic Encyclopedia of Type Strains, Phase III (KMG-III): the genomes of soil and plant-associated and newly described type strains.</title>
        <authorList>
            <person name="Whitman W."/>
        </authorList>
    </citation>
    <scope>NUCLEOTIDE SEQUENCE [LARGE SCALE GENOMIC DNA]</scope>
    <source>
        <strain evidence="2 3">VKM Ac-2527</strain>
    </source>
</reference>
<name>A0A4R6KH34_9ACTN</name>